<gene>
    <name evidence="2" type="ORF">ACFQ03_16230</name>
</gene>
<dbReference type="InterPro" id="IPR021359">
    <property type="entry name" value="DUF2812"/>
</dbReference>
<comment type="caution">
    <text evidence="2">The sequence shown here is derived from an EMBL/GenBank/DDBJ whole genome shotgun (WGS) entry which is preliminary data.</text>
</comment>
<evidence type="ECO:0000256" key="1">
    <source>
        <dbReference type="SAM" id="Phobius"/>
    </source>
</evidence>
<dbReference type="Proteomes" id="UP001597120">
    <property type="component" value="Unassembled WGS sequence"/>
</dbReference>
<evidence type="ECO:0000313" key="2">
    <source>
        <dbReference type="EMBL" id="MFD0870703.1"/>
    </source>
</evidence>
<keyword evidence="3" id="KW-1185">Reference proteome</keyword>
<proteinExistence type="predicted"/>
<organism evidence="2 3">
    <name type="scientific">Paenibacillus residui</name>
    <dbReference type="NCBI Taxonomy" id="629724"/>
    <lineage>
        <taxon>Bacteria</taxon>
        <taxon>Bacillati</taxon>
        <taxon>Bacillota</taxon>
        <taxon>Bacilli</taxon>
        <taxon>Bacillales</taxon>
        <taxon>Paenibacillaceae</taxon>
        <taxon>Paenibacillus</taxon>
    </lineage>
</organism>
<keyword evidence="1" id="KW-0472">Membrane</keyword>
<dbReference type="EMBL" id="JBHTIU010000054">
    <property type="protein sequence ID" value="MFD0870703.1"/>
    <property type="molecule type" value="Genomic_DNA"/>
</dbReference>
<name>A0ABW3DBX8_9BACL</name>
<dbReference type="RefSeq" id="WP_379289415.1">
    <property type="nucleotide sequence ID" value="NZ_JBHTIU010000054.1"/>
</dbReference>
<protein>
    <submittedName>
        <fullName evidence="2">DUF2812 domain-containing protein</fullName>
    </submittedName>
</protein>
<feature type="transmembrane region" description="Helical" evidence="1">
    <location>
        <begin position="145"/>
        <end position="168"/>
    </location>
</feature>
<dbReference type="Pfam" id="PF11193">
    <property type="entry name" value="DUF2812"/>
    <property type="match status" value="1"/>
</dbReference>
<sequence>MRETKHVISNGIAFSEKKDLEMLRKEAANGWIVKRFKKMGYEFEKGNPEDVIFSIDIRELEEEELDEYIELFETAGWTHIFSHYDMHLFKALPGTKPIYTDKESKVGKIERLQKSVGPAAAISSCAMVGSYIIQEIASGTLSNVFRVVFFISVVIAVPMIMTFLATMYHSIKNKYVNK</sequence>
<reference evidence="3" key="1">
    <citation type="journal article" date="2019" name="Int. J. Syst. Evol. Microbiol.">
        <title>The Global Catalogue of Microorganisms (GCM) 10K type strain sequencing project: providing services to taxonomists for standard genome sequencing and annotation.</title>
        <authorList>
            <consortium name="The Broad Institute Genomics Platform"/>
            <consortium name="The Broad Institute Genome Sequencing Center for Infectious Disease"/>
            <person name="Wu L."/>
            <person name="Ma J."/>
        </authorList>
    </citation>
    <scope>NUCLEOTIDE SEQUENCE [LARGE SCALE GENOMIC DNA]</scope>
    <source>
        <strain evidence="3">CCUG 57263</strain>
    </source>
</reference>
<evidence type="ECO:0000313" key="3">
    <source>
        <dbReference type="Proteomes" id="UP001597120"/>
    </source>
</evidence>
<accession>A0ABW3DBX8</accession>
<keyword evidence="1" id="KW-1133">Transmembrane helix</keyword>
<keyword evidence="1" id="KW-0812">Transmembrane</keyword>
<feature type="transmembrane region" description="Helical" evidence="1">
    <location>
        <begin position="115"/>
        <end position="133"/>
    </location>
</feature>